<dbReference type="EMBL" id="FNOM01000014">
    <property type="protein sequence ID" value="SDX67233.1"/>
    <property type="molecule type" value="Genomic_DNA"/>
</dbReference>
<evidence type="ECO:0000313" key="2">
    <source>
        <dbReference type="EMBL" id="SDX67233.1"/>
    </source>
</evidence>
<evidence type="ECO:0000259" key="1">
    <source>
        <dbReference type="PROSITE" id="PS51645"/>
    </source>
</evidence>
<dbReference type="InterPro" id="IPR027417">
    <property type="entry name" value="P-loop_NTPase"/>
</dbReference>
<feature type="domain" description="Photolyase/cryptochrome alpha/beta" evidence="1">
    <location>
        <begin position="1"/>
        <end position="87"/>
    </location>
</feature>
<dbReference type="OrthoDB" id="7503064at2"/>
<proteinExistence type="predicted"/>
<reference evidence="2 3" key="1">
    <citation type="submission" date="2016-10" db="EMBL/GenBank/DDBJ databases">
        <authorList>
            <person name="de Groot N.N."/>
        </authorList>
    </citation>
    <scope>NUCLEOTIDE SEQUENCE [LARGE SCALE GENOMIC DNA]</scope>
    <source>
        <strain evidence="2 3">CGMCC 1.8894</strain>
    </source>
</reference>
<gene>
    <name evidence="2" type="ORF">SAMN04488238_11432</name>
</gene>
<dbReference type="AlphaFoldDB" id="A0A1H3DL52"/>
<name>A0A1H3DL52_9RHOB</name>
<protein>
    <recommendedName>
        <fullName evidence="1">Photolyase/cryptochrome alpha/beta domain-containing protein</fullName>
    </recommendedName>
</protein>
<evidence type="ECO:0000313" key="3">
    <source>
        <dbReference type="Proteomes" id="UP000198539"/>
    </source>
</evidence>
<dbReference type="Gene3D" id="3.40.50.300">
    <property type="entry name" value="P-loop containing nucleotide triphosphate hydrolases"/>
    <property type="match status" value="1"/>
</dbReference>
<dbReference type="RefSeq" id="WP_092891894.1">
    <property type="nucleotide sequence ID" value="NZ_CP061499.1"/>
</dbReference>
<sequence>MIQSLDRVVEDLVVVNSKLLLLIGPPNSGKSDLLGQLAKRRQLQILNVGALLSRELLTIPGPRRHLQAADLLKELADDFTSHGLLLLDNLELLFDKSLRLSPLDLLRRHAQARRVIAAWPGSLVENRLSYATTGHPEHQDYGCDGLVPFRVN</sequence>
<organism evidence="2 3">
    <name type="scientific">Roseicitreum antarcticum</name>
    <dbReference type="NCBI Taxonomy" id="564137"/>
    <lineage>
        <taxon>Bacteria</taxon>
        <taxon>Pseudomonadati</taxon>
        <taxon>Pseudomonadota</taxon>
        <taxon>Alphaproteobacteria</taxon>
        <taxon>Rhodobacterales</taxon>
        <taxon>Paracoccaceae</taxon>
        <taxon>Roseicitreum</taxon>
    </lineage>
</organism>
<dbReference type="InterPro" id="IPR006050">
    <property type="entry name" value="DNA_photolyase_N"/>
</dbReference>
<dbReference type="SUPFAM" id="SSF52540">
    <property type="entry name" value="P-loop containing nucleoside triphosphate hydrolases"/>
    <property type="match status" value="1"/>
</dbReference>
<dbReference type="NCBIfam" id="NF033453">
    <property type="entry name" value="BREX_3_BrxF"/>
    <property type="match status" value="1"/>
</dbReference>
<keyword evidence="3" id="KW-1185">Reference proteome</keyword>
<dbReference type="InterPro" id="IPR048067">
    <property type="entry name" value="BREX_3_BrxF"/>
</dbReference>
<accession>A0A1H3DL52</accession>
<dbReference type="PROSITE" id="PS51645">
    <property type="entry name" value="PHR_CRY_ALPHA_BETA"/>
    <property type="match status" value="1"/>
</dbReference>
<dbReference type="Proteomes" id="UP000198539">
    <property type="component" value="Unassembled WGS sequence"/>
</dbReference>
<dbReference type="STRING" id="564137.SAMN04488238_11432"/>